<feature type="domain" description="Uracil-DNA glycosylase-like" evidence="1">
    <location>
        <begin position="25"/>
        <end position="182"/>
    </location>
</feature>
<proteinExistence type="predicted"/>
<comment type="caution">
    <text evidence="2">The sequence shown here is derived from an EMBL/GenBank/DDBJ whole genome shotgun (WGS) entry which is preliminary data.</text>
</comment>
<dbReference type="SUPFAM" id="SSF52141">
    <property type="entry name" value="Uracil-DNA glycosylase-like"/>
    <property type="match status" value="1"/>
</dbReference>
<protein>
    <submittedName>
        <fullName evidence="2">Uracil-DNA glycosylase family protein</fullName>
    </submittedName>
</protein>
<dbReference type="CDD" id="cd10033">
    <property type="entry name" value="UDG_like"/>
    <property type="match status" value="1"/>
</dbReference>
<dbReference type="RefSeq" id="WP_160613626.1">
    <property type="nucleotide sequence ID" value="NZ_JAUFQM010000001.1"/>
</dbReference>
<evidence type="ECO:0000313" key="2">
    <source>
        <dbReference type="EMBL" id="MXO83255.1"/>
    </source>
</evidence>
<accession>A0A844Z5Q8</accession>
<evidence type="ECO:0000259" key="1">
    <source>
        <dbReference type="SMART" id="SM00986"/>
    </source>
</evidence>
<gene>
    <name evidence="2" type="ORF">GRI35_07735</name>
</gene>
<dbReference type="SMART" id="SM00987">
    <property type="entry name" value="UreE_C"/>
    <property type="match status" value="1"/>
</dbReference>
<dbReference type="PANTHER" id="PTHR42160:SF1">
    <property type="entry name" value="URACIL-DNA GLYCOSYLASE SUPERFAMILY PROTEIN"/>
    <property type="match status" value="1"/>
</dbReference>
<dbReference type="EMBL" id="WTYZ01000001">
    <property type="protein sequence ID" value="MXO83255.1"/>
    <property type="molecule type" value="Genomic_DNA"/>
</dbReference>
<dbReference type="InterPro" id="IPR005122">
    <property type="entry name" value="Uracil-DNA_glycosylase-like"/>
</dbReference>
<reference evidence="2 3" key="1">
    <citation type="submission" date="2019-12" db="EMBL/GenBank/DDBJ databases">
        <title>Genomic-based taxomic classification of the family Erythrobacteraceae.</title>
        <authorList>
            <person name="Xu L."/>
        </authorList>
    </citation>
    <scope>NUCLEOTIDE SEQUENCE [LARGE SCALE GENOMIC DNA]</scope>
    <source>
        <strain evidence="2 3">KCTC 42006</strain>
    </source>
</reference>
<dbReference type="InterPro" id="IPR036895">
    <property type="entry name" value="Uracil-DNA_glycosylase-like_sf"/>
</dbReference>
<sequence>MSALHREIAACRICEPHLADGVRPVVQFSDTPQILIIGQAPGSKVHASGIPWDDDSGDRLRAWTGLTKDQFYDPGKVALVPMGFCYPGKASGGDRPPRKECAPQWHDRVLQTLPKDRLTLLVGTYAQAYYLPETRKLSLTERVKRYEEFLPRTLPLPHPAWRSRIWMGKNPWFEADILPVLRKRISDLLN</sequence>
<keyword evidence="3" id="KW-1185">Reference proteome</keyword>
<dbReference type="SMART" id="SM00986">
    <property type="entry name" value="UDG"/>
    <property type="match status" value="1"/>
</dbReference>
<dbReference type="Proteomes" id="UP000460290">
    <property type="component" value="Unassembled WGS sequence"/>
</dbReference>
<dbReference type="OrthoDB" id="9789139at2"/>
<dbReference type="Pfam" id="PF03167">
    <property type="entry name" value="UDG"/>
    <property type="match status" value="1"/>
</dbReference>
<evidence type="ECO:0000313" key="3">
    <source>
        <dbReference type="Proteomes" id="UP000460290"/>
    </source>
</evidence>
<organism evidence="2 3">
    <name type="scientific">Pontixanthobacter aestiaquae</name>
    <dbReference type="NCBI Taxonomy" id="1509367"/>
    <lineage>
        <taxon>Bacteria</taxon>
        <taxon>Pseudomonadati</taxon>
        <taxon>Pseudomonadota</taxon>
        <taxon>Alphaproteobacteria</taxon>
        <taxon>Sphingomonadales</taxon>
        <taxon>Erythrobacteraceae</taxon>
        <taxon>Pontixanthobacter</taxon>
    </lineage>
</organism>
<dbReference type="InterPro" id="IPR047124">
    <property type="entry name" value="HI_0220.2"/>
</dbReference>
<dbReference type="Gene3D" id="3.40.470.10">
    <property type="entry name" value="Uracil-DNA glycosylase-like domain"/>
    <property type="match status" value="1"/>
</dbReference>
<dbReference type="AlphaFoldDB" id="A0A844Z5Q8"/>
<dbReference type="PANTHER" id="PTHR42160">
    <property type="entry name" value="URACIL-DNA GLYCOSYLASE SUPERFAMILY PROTEIN"/>
    <property type="match status" value="1"/>
</dbReference>
<name>A0A844Z5Q8_9SPHN</name>